<dbReference type="Gene3D" id="2.30.130.110">
    <property type="match status" value="1"/>
</dbReference>
<dbReference type="Proteomes" id="UP000611629">
    <property type="component" value="Unassembled WGS sequence"/>
</dbReference>
<dbReference type="RefSeq" id="WP_179239857.1">
    <property type="nucleotide sequence ID" value="NZ_JACBNQ010000047.1"/>
</dbReference>
<organism evidence="1 2">
    <name type="scientific">Sedimentibacter hydroxybenzoicus DSM 7310</name>
    <dbReference type="NCBI Taxonomy" id="1123245"/>
    <lineage>
        <taxon>Bacteria</taxon>
        <taxon>Bacillati</taxon>
        <taxon>Bacillota</taxon>
        <taxon>Tissierellia</taxon>
        <taxon>Sedimentibacter</taxon>
    </lineage>
</organism>
<name>A0A974BN95_SEDHY</name>
<proteinExistence type="predicted"/>
<keyword evidence="2" id="KW-1185">Reference proteome</keyword>
<evidence type="ECO:0000313" key="1">
    <source>
        <dbReference type="EMBL" id="NYB76138.1"/>
    </source>
</evidence>
<comment type="caution">
    <text evidence="1">The sequence shown here is derived from an EMBL/GenBank/DDBJ whole genome shotgun (WGS) entry which is preliminary data.</text>
</comment>
<accession>A0A974BN95</accession>
<gene>
    <name evidence="1" type="ORF">HZF24_18480</name>
</gene>
<evidence type="ECO:0000313" key="2">
    <source>
        <dbReference type="Proteomes" id="UP000611629"/>
    </source>
</evidence>
<sequence length="116" mass="13077">MSRFMKMEREDTVATALEKTSKGEAAEIHDTNNNKIYSIIAKEDIPYGNKIALVDMKKGSNVIKYGGNTGECTQDIKTGYLVHVHNVKSYSVNIPNSIIEEIKRQMNIRGEEKNDI</sequence>
<keyword evidence="1" id="KW-0378">Hydrolase</keyword>
<dbReference type="AlphaFoldDB" id="A0A974BN95"/>
<dbReference type="EMBL" id="JACBNQ010000047">
    <property type="protein sequence ID" value="NYB76138.1"/>
    <property type="molecule type" value="Genomic_DNA"/>
</dbReference>
<dbReference type="GO" id="GO:0016787">
    <property type="term" value="F:hydrolase activity"/>
    <property type="evidence" value="ECO:0007669"/>
    <property type="project" value="UniProtKB-KW"/>
</dbReference>
<dbReference type="CDD" id="cd11613">
    <property type="entry name" value="SAF_AH_GD"/>
    <property type="match status" value="1"/>
</dbReference>
<dbReference type="InterPro" id="IPR044144">
    <property type="entry name" value="SAF_UxaA/GarD"/>
</dbReference>
<protein>
    <submittedName>
        <fullName evidence="1">UxaA family hydrolase</fullName>
    </submittedName>
</protein>
<reference evidence="1" key="1">
    <citation type="submission" date="2020-07" db="EMBL/GenBank/DDBJ databases">
        <title>Genomic analysis of a strain of Sedimentibacter Hydroxybenzoicus DSM7310.</title>
        <authorList>
            <person name="Ma S."/>
        </authorList>
    </citation>
    <scope>NUCLEOTIDE SEQUENCE</scope>
    <source>
        <strain evidence="1">DSM 7310</strain>
    </source>
</reference>